<accession>A0A382ZEG2</accession>
<organism evidence="1">
    <name type="scientific">marine metagenome</name>
    <dbReference type="NCBI Taxonomy" id="408172"/>
    <lineage>
        <taxon>unclassified sequences</taxon>
        <taxon>metagenomes</taxon>
        <taxon>ecological metagenomes</taxon>
    </lineage>
</organism>
<feature type="non-terminal residue" evidence="1">
    <location>
        <position position="44"/>
    </location>
</feature>
<sequence>MNQTFAPPEEGQTVKVRHKIWEVKSVNKSKASKLESIHRVGIEC</sequence>
<evidence type="ECO:0000313" key="1">
    <source>
        <dbReference type="EMBL" id="SVD93862.1"/>
    </source>
</evidence>
<dbReference type="EMBL" id="UINC01183220">
    <property type="protein sequence ID" value="SVD93862.1"/>
    <property type="molecule type" value="Genomic_DNA"/>
</dbReference>
<dbReference type="AlphaFoldDB" id="A0A382ZEG2"/>
<name>A0A382ZEG2_9ZZZZ</name>
<protein>
    <submittedName>
        <fullName evidence="1">Uncharacterized protein</fullName>
    </submittedName>
</protein>
<proteinExistence type="predicted"/>
<gene>
    <name evidence="1" type="ORF">METZ01_LOCUS446716</name>
</gene>
<reference evidence="1" key="1">
    <citation type="submission" date="2018-05" db="EMBL/GenBank/DDBJ databases">
        <authorList>
            <person name="Lanie J.A."/>
            <person name="Ng W.-L."/>
            <person name="Kazmierczak K.M."/>
            <person name="Andrzejewski T.M."/>
            <person name="Davidsen T.M."/>
            <person name="Wayne K.J."/>
            <person name="Tettelin H."/>
            <person name="Glass J.I."/>
            <person name="Rusch D."/>
            <person name="Podicherti R."/>
            <person name="Tsui H.-C.T."/>
            <person name="Winkler M.E."/>
        </authorList>
    </citation>
    <scope>NUCLEOTIDE SEQUENCE</scope>
</reference>